<dbReference type="EMBL" id="AP035786">
    <property type="protein sequence ID" value="BFO72737.1"/>
    <property type="molecule type" value="Genomic_DNA"/>
</dbReference>
<evidence type="ECO:0000259" key="4">
    <source>
        <dbReference type="Pfam" id="PF11380"/>
    </source>
</evidence>
<evidence type="ECO:0000256" key="2">
    <source>
        <dbReference type="ARBA" id="ARBA00022679"/>
    </source>
</evidence>
<feature type="domain" description="Stealth protein CR2 conserved region 2" evidence="4">
    <location>
        <begin position="35"/>
        <end position="134"/>
    </location>
</feature>
<keyword evidence="2" id="KW-0808">Transferase</keyword>
<sequence length="338" mass="40741">MDIDFVIFWVDGSDIKWQEKKARYGGHTFQNTDVRYRDWDILKYWFRAVERFAPWVHHVYFVADNQRPEWLNWSNPKLSYIDHQDFIPHEFLPTFQANTIELNIHRIKGLSEHFVVFNDDMFINAPITPNYYFKLGLPCDAPYEHVFNGKCYSKIDKWGINIMEFCDTHVINAHFDRCKTVRSKKKAWLGSYLGVKYQLQAWLISLFGRTEFQHFYTPHNEKAFLKEIYDEVWQVEPDVLKASCSKFREDVSVNNYLMRYWQLVSNRFYPHNDIECKKVIQLHKENMKQLETILFDCQVKSLCVNDSSDCSYEEYMKLKIKVNLLFEKKYPVKSEFEI</sequence>
<dbReference type="PANTHER" id="PTHR24045:SF0">
    <property type="entry name" value="N-ACETYLGLUCOSAMINE-1-PHOSPHOTRANSFERASE SUBUNITS ALPHA_BETA"/>
    <property type="match status" value="1"/>
</dbReference>
<dbReference type="InterPro" id="IPR031358">
    <property type="entry name" value="Stealth_CR1"/>
</dbReference>
<keyword evidence="3" id="KW-0270">Exopolysaccharide synthesis</keyword>
<dbReference type="PANTHER" id="PTHR24045">
    <property type="match status" value="1"/>
</dbReference>
<dbReference type="InterPro" id="IPR047141">
    <property type="entry name" value="Stealth"/>
</dbReference>
<name>A0AB33IVZ0_9BACT</name>
<comment type="similarity">
    <text evidence="1">Belongs to the stealth family.</text>
</comment>
<evidence type="ECO:0000259" key="5">
    <source>
        <dbReference type="Pfam" id="PF17101"/>
    </source>
</evidence>
<dbReference type="InterPro" id="IPR021520">
    <property type="entry name" value="Stealth_CR2"/>
</dbReference>
<dbReference type="AlphaFoldDB" id="A0AB33IVZ0"/>
<dbReference type="GO" id="GO:0016772">
    <property type="term" value="F:transferase activity, transferring phosphorus-containing groups"/>
    <property type="evidence" value="ECO:0007669"/>
    <property type="project" value="InterPro"/>
</dbReference>
<protein>
    <submittedName>
        <fullName evidence="6">Stealth conserved region 3 domain-containing protein</fullName>
    </submittedName>
</protein>
<organism evidence="6">
    <name type="scientific">Prevotella sp. GTC17254</name>
    <dbReference type="NCBI Taxonomy" id="3236794"/>
    <lineage>
        <taxon>Bacteria</taxon>
        <taxon>Pseudomonadati</taxon>
        <taxon>Bacteroidota</taxon>
        <taxon>Bacteroidia</taxon>
        <taxon>Bacteroidales</taxon>
        <taxon>Prevotellaceae</taxon>
        <taxon>Prevotella</taxon>
    </lineage>
</organism>
<accession>A0AB33IVZ0</accession>
<reference evidence="6" key="1">
    <citation type="submission" date="2024-07" db="EMBL/GenBank/DDBJ databases">
        <title>Complete genome sequence of Prevotella sp. YM-2024 GTC17254.</title>
        <authorList>
            <person name="Hayashi M."/>
            <person name="Muto Y."/>
            <person name="Tanaka K."/>
            <person name="Niwa H."/>
        </authorList>
    </citation>
    <scope>NUCLEOTIDE SEQUENCE</scope>
    <source>
        <strain evidence="6">GTC17254</strain>
    </source>
</reference>
<dbReference type="Pfam" id="PF17101">
    <property type="entry name" value="Stealth_CR1"/>
    <property type="match status" value="1"/>
</dbReference>
<evidence type="ECO:0000313" key="6">
    <source>
        <dbReference type="EMBL" id="BFO72737.1"/>
    </source>
</evidence>
<evidence type="ECO:0000256" key="3">
    <source>
        <dbReference type="ARBA" id="ARBA00023169"/>
    </source>
</evidence>
<evidence type="ECO:0000256" key="1">
    <source>
        <dbReference type="ARBA" id="ARBA00007583"/>
    </source>
</evidence>
<gene>
    <name evidence="6" type="ORF">GTC17254_03340</name>
</gene>
<feature type="domain" description="Stealth protein CR1 conserved region 1" evidence="5">
    <location>
        <begin position="1"/>
        <end position="26"/>
    </location>
</feature>
<dbReference type="GO" id="GO:0000271">
    <property type="term" value="P:polysaccharide biosynthetic process"/>
    <property type="evidence" value="ECO:0007669"/>
    <property type="project" value="UniProtKB-KW"/>
</dbReference>
<proteinExistence type="inferred from homology"/>
<dbReference type="Pfam" id="PF11380">
    <property type="entry name" value="Stealth_CR2"/>
    <property type="match status" value="1"/>
</dbReference>